<reference evidence="9" key="2">
    <citation type="journal article" date="2023" name="IMA Fungus">
        <title>Comparative genomic study of the Penicillium genus elucidates a diverse pangenome and 15 lateral gene transfer events.</title>
        <authorList>
            <person name="Petersen C."/>
            <person name="Sorensen T."/>
            <person name="Nielsen M.R."/>
            <person name="Sondergaard T.E."/>
            <person name="Sorensen J.L."/>
            <person name="Fitzpatrick D.A."/>
            <person name="Frisvad J.C."/>
            <person name="Nielsen K.L."/>
        </authorList>
    </citation>
    <scope>NUCLEOTIDE SEQUENCE</scope>
    <source>
        <strain evidence="9">IBT 21472</strain>
    </source>
</reference>
<dbReference type="Pfam" id="PF04082">
    <property type="entry name" value="Fungal_trans"/>
    <property type="match status" value="1"/>
</dbReference>
<keyword evidence="2" id="KW-0479">Metal-binding</keyword>
<name>A0A9W9Q5X4_9EURO</name>
<evidence type="ECO:0000313" key="10">
    <source>
        <dbReference type="Proteomes" id="UP001147746"/>
    </source>
</evidence>
<evidence type="ECO:0000256" key="7">
    <source>
        <dbReference type="PROSITE-ProRule" id="PRU00042"/>
    </source>
</evidence>
<dbReference type="PROSITE" id="PS50157">
    <property type="entry name" value="ZINC_FINGER_C2H2_2"/>
    <property type="match status" value="1"/>
</dbReference>
<keyword evidence="6" id="KW-0539">Nucleus</keyword>
<dbReference type="GO" id="GO:0000981">
    <property type="term" value="F:DNA-binding transcription factor activity, RNA polymerase II-specific"/>
    <property type="evidence" value="ECO:0007669"/>
    <property type="project" value="InterPro"/>
</dbReference>
<gene>
    <name evidence="9" type="ORF">N7476_002067</name>
</gene>
<keyword evidence="10" id="KW-1185">Reference proteome</keyword>
<proteinExistence type="predicted"/>
<dbReference type="PANTHER" id="PTHR40626:SF3">
    <property type="entry name" value="TRANSCRIPTION FACTOR WITH C2H2 AND ZN(2)-CYS(6) DNA BINDING DOMAIN (EUROFUNG)-RELATED"/>
    <property type="match status" value="1"/>
</dbReference>
<evidence type="ECO:0000256" key="5">
    <source>
        <dbReference type="ARBA" id="ARBA00022833"/>
    </source>
</evidence>
<dbReference type="Gene3D" id="3.30.160.60">
    <property type="entry name" value="Classic Zinc Finger"/>
    <property type="match status" value="1"/>
</dbReference>
<dbReference type="InterPro" id="IPR013087">
    <property type="entry name" value="Znf_C2H2_type"/>
</dbReference>
<evidence type="ECO:0000256" key="6">
    <source>
        <dbReference type="ARBA" id="ARBA00023242"/>
    </source>
</evidence>
<evidence type="ECO:0000256" key="3">
    <source>
        <dbReference type="ARBA" id="ARBA00022737"/>
    </source>
</evidence>
<evidence type="ECO:0000256" key="1">
    <source>
        <dbReference type="ARBA" id="ARBA00004123"/>
    </source>
</evidence>
<evidence type="ECO:0000256" key="2">
    <source>
        <dbReference type="ARBA" id="ARBA00022723"/>
    </source>
</evidence>
<dbReference type="GO" id="GO:0000785">
    <property type="term" value="C:chromatin"/>
    <property type="evidence" value="ECO:0007669"/>
    <property type="project" value="TreeGrafter"/>
</dbReference>
<accession>A0A9W9Q5X4</accession>
<dbReference type="Proteomes" id="UP001147746">
    <property type="component" value="Unassembled WGS sequence"/>
</dbReference>
<dbReference type="CDD" id="cd12148">
    <property type="entry name" value="fungal_TF_MHR"/>
    <property type="match status" value="1"/>
</dbReference>
<dbReference type="GO" id="GO:0006351">
    <property type="term" value="P:DNA-templated transcription"/>
    <property type="evidence" value="ECO:0007669"/>
    <property type="project" value="InterPro"/>
</dbReference>
<evidence type="ECO:0000259" key="8">
    <source>
        <dbReference type="PROSITE" id="PS50157"/>
    </source>
</evidence>
<dbReference type="AlphaFoldDB" id="A0A9W9Q5X4"/>
<reference evidence="9" key="1">
    <citation type="submission" date="2022-12" db="EMBL/GenBank/DDBJ databases">
        <authorList>
            <person name="Petersen C."/>
        </authorList>
    </citation>
    <scope>NUCLEOTIDE SEQUENCE</scope>
    <source>
        <strain evidence="9">IBT 21472</strain>
    </source>
</reference>
<dbReference type="GO" id="GO:0008270">
    <property type="term" value="F:zinc ion binding"/>
    <property type="evidence" value="ECO:0007669"/>
    <property type="project" value="UniProtKB-KW"/>
</dbReference>
<keyword evidence="5" id="KW-0862">Zinc</keyword>
<dbReference type="GO" id="GO:0005634">
    <property type="term" value="C:nucleus"/>
    <property type="evidence" value="ECO:0007669"/>
    <property type="project" value="UniProtKB-SubCell"/>
</dbReference>
<keyword evidence="4 7" id="KW-0863">Zinc-finger</keyword>
<protein>
    <recommendedName>
        <fullName evidence="8">C2H2-type domain-containing protein</fullName>
    </recommendedName>
</protein>
<evidence type="ECO:0000256" key="4">
    <source>
        <dbReference type="ARBA" id="ARBA00022771"/>
    </source>
</evidence>
<dbReference type="InterPro" id="IPR051059">
    <property type="entry name" value="VerF-like"/>
</dbReference>
<keyword evidence="3" id="KW-0677">Repeat</keyword>
<comment type="subcellular location">
    <subcellularLocation>
        <location evidence="1">Nucleus</location>
    </subcellularLocation>
</comment>
<comment type="caution">
    <text evidence="9">The sequence shown here is derived from an EMBL/GenBank/DDBJ whole genome shotgun (WGS) entry which is preliminary data.</text>
</comment>
<dbReference type="InterPro" id="IPR007219">
    <property type="entry name" value="XnlR_reg_dom"/>
</dbReference>
<organism evidence="9 10">
    <name type="scientific">Penicillium atrosanguineum</name>
    <dbReference type="NCBI Taxonomy" id="1132637"/>
    <lineage>
        <taxon>Eukaryota</taxon>
        <taxon>Fungi</taxon>
        <taxon>Dikarya</taxon>
        <taxon>Ascomycota</taxon>
        <taxon>Pezizomycotina</taxon>
        <taxon>Eurotiomycetes</taxon>
        <taxon>Eurotiomycetidae</taxon>
        <taxon>Eurotiales</taxon>
        <taxon>Aspergillaceae</taxon>
        <taxon>Penicillium</taxon>
    </lineage>
</organism>
<dbReference type="PANTHER" id="PTHR40626">
    <property type="entry name" value="MIP31509P"/>
    <property type="match status" value="1"/>
</dbReference>
<sequence length="648" mass="73638">MTSDWCCSICLSTFSRPEHLRRHAASRTFARPTGSRVLLTKPADNDNRSHICELCGNSFNRKALNTQFLSNFKTRDVLRRHERTCKAQTSPARENQSVISEIADLSDARETKRRCSSADLQVAPDSLTQPLLDAFNPTLMSCGLEPTQLPYASTENDLMLFGDKVGHEMIGMPSPLDFSALDCLLFPGITSDILAAERLEHLAYFTSARGMATFTDRETFLQRQKKVFESYEMKISLDKECKTEVESVDPLQAKSRELLENLQATLKNETDAAAAATKWTKSTRTRCRELFSPPNIRRFLEYFWSLWYPNCPIVHKPLFDANSISPALLCVMVLIGACLSPSNEEHETARILLDSCEELIFNHKCFTVDGAISNDVGRRDMIQCMQASYLVCSLQKREGNLEAQARIRRHRHASMVAHRIGVFGLRMHRSLGGRSLPRKRSLFALTIFHNSPPRIVVSELRMDVACPEACFQADTAEECLPILRVWSGTRFWKKRLSVVSVVRRICQGPIDDALVQEFSTLGTLNLFTLVQAIHSLMFHLHNSLVFESTLAPVQTGLENWRRIWNERIPEDVGIPDTPDNLWKQVGFLRQASEFWHLARIIAGKIMSANQDDADEAEEDKELSRYDHTDMGDVNDLIMEYRRMNLGVD</sequence>
<evidence type="ECO:0000313" key="9">
    <source>
        <dbReference type="EMBL" id="KAJ5323467.1"/>
    </source>
</evidence>
<dbReference type="GO" id="GO:0000978">
    <property type="term" value="F:RNA polymerase II cis-regulatory region sequence-specific DNA binding"/>
    <property type="evidence" value="ECO:0007669"/>
    <property type="project" value="InterPro"/>
</dbReference>
<dbReference type="EMBL" id="JAPZBO010000002">
    <property type="protein sequence ID" value="KAJ5323467.1"/>
    <property type="molecule type" value="Genomic_DNA"/>
</dbReference>
<feature type="domain" description="C2H2-type" evidence="8">
    <location>
        <begin position="5"/>
        <end position="32"/>
    </location>
</feature>